<dbReference type="AlphaFoldDB" id="A0A1X6P2Y0"/>
<dbReference type="InterPro" id="IPR011010">
    <property type="entry name" value="DNA_brk_join_enz"/>
</dbReference>
<evidence type="ECO:0000313" key="3">
    <source>
        <dbReference type="EMBL" id="OSX75167.1"/>
    </source>
</evidence>
<feature type="compositionally biased region" description="Low complexity" evidence="2">
    <location>
        <begin position="1"/>
        <end position="17"/>
    </location>
</feature>
<dbReference type="EMBL" id="KV918916">
    <property type="protein sequence ID" value="OSX75167.1"/>
    <property type="molecule type" value="Genomic_DNA"/>
</dbReference>
<dbReference type="GO" id="GO:0003677">
    <property type="term" value="F:DNA binding"/>
    <property type="evidence" value="ECO:0007669"/>
    <property type="project" value="InterPro"/>
</dbReference>
<feature type="region of interest" description="Disordered" evidence="2">
    <location>
        <begin position="1"/>
        <end position="49"/>
    </location>
</feature>
<accession>A0A1X6P2Y0</accession>
<dbReference type="Proteomes" id="UP000218209">
    <property type="component" value="Unassembled WGS sequence"/>
</dbReference>
<proteinExistence type="predicted"/>
<keyword evidence="1" id="KW-0233">DNA recombination</keyword>
<evidence type="ECO:0000313" key="4">
    <source>
        <dbReference type="Proteomes" id="UP000218209"/>
    </source>
</evidence>
<reference evidence="3 4" key="1">
    <citation type="submission" date="2017-03" db="EMBL/GenBank/DDBJ databases">
        <title>WGS assembly of Porphyra umbilicalis.</title>
        <authorList>
            <person name="Brawley S.H."/>
            <person name="Blouin N.A."/>
            <person name="Ficko-Blean E."/>
            <person name="Wheeler G.L."/>
            <person name="Lohr M."/>
            <person name="Goodson H.V."/>
            <person name="Jenkins J.W."/>
            <person name="Blaby-Haas C.E."/>
            <person name="Helliwell K.E."/>
            <person name="Chan C."/>
            <person name="Marriage T."/>
            <person name="Bhattacharya D."/>
            <person name="Klein A.S."/>
            <person name="Badis Y."/>
            <person name="Brodie J."/>
            <person name="Cao Y."/>
            <person name="Collen J."/>
            <person name="Dittami S.M."/>
            <person name="Gachon C.M."/>
            <person name="Green B.R."/>
            <person name="Karpowicz S."/>
            <person name="Kim J.W."/>
            <person name="Kudahl U."/>
            <person name="Lin S."/>
            <person name="Michel G."/>
            <person name="Mittag M."/>
            <person name="Olson B.J."/>
            <person name="Pangilinan J."/>
            <person name="Peng Y."/>
            <person name="Qiu H."/>
            <person name="Shu S."/>
            <person name="Singer J.T."/>
            <person name="Smith A.G."/>
            <person name="Sprecher B.N."/>
            <person name="Wagner V."/>
            <person name="Wang W."/>
            <person name="Wang Z.-Y."/>
            <person name="Yan J."/>
            <person name="Yarish C."/>
            <person name="Zoeuner-Riek S."/>
            <person name="Zhuang Y."/>
            <person name="Zou Y."/>
            <person name="Lindquist E.A."/>
            <person name="Grimwood J."/>
            <person name="Barry K."/>
            <person name="Rokhsar D.S."/>
            <person name="Schmutz J."/>
            <person name="Stiller J.W."/>
            <person name="Grossman A.R."/>
            <person name="Prochnik S.E."/>
        </authorList>
    </citation>
    <scope>NUCLEOTIDE SEQUENCE [LARGE SCALE GENOMIC DNA]</scope>
    <source>
        <strain evidence="3">4086291</strain>
    </source>
</reference>
<feature type="compositionally biased region" description="Acidic residues" evidence="2">
    <location>
        <begin position="24"/>
        <end position="33"/>
    </location>
</feature>
<name>A0A1X6P2Y0_PORUM</name>
<gene>
    <name evidence="3" type="ORF">BU14_0251s0007</name>
</gene>
<dbReference type="Gene3D" id="1.10.443.10">
    <property type="entry name" value="Intergrase catalytic core"/>
    <property type="match status" value="1"/>
</dbReference>
<dbReference type="GO" id="GO:0015074">
    <property type="term" value="P:DNA integration"/>
    <property type="evidence" value="ECO:0007669"/>
    <property type="project" value="InterPro"/>
</dbReference>
<sequence>MLVESPAPGTSGAPSPDGTRDDPFDSDSDGEDGGIEKGGDIQRAPLRRGGTYVPRPLAEVVLDMNIPAVRDAGKAVGTLKQYAAEMDRFETFVQYACARNLRKMVGEAAAYDFINKQGNIVSPAGRAVGPAVVKMRKLYASPPRGCDELVHAFMADRSDGWSCSEGKMEKIVAALSRKFHDEGSKGPWNGVLGNPVDSPVVKEVRSNHVEKRRRAATAVKGVDPIRFKDLDLFYEAHFAGKPLRQWDPERVLLYTSLLTGMNICVRFNELSRFCVDSMEIEDDRVRLILVGTKAEKGATVRFNVVRWPGTLAGDLRVCPIFFLRVWLSIRKLQDGYLFPAYRTKEVSLAGKVVGVRLQLDFGSRWLYPKFRNILKNELDAMECISAHFIGTHSMRRGGTQLLLLLGVSLSSVRQRGFWTTYQRMESYLGTNNRRELDGDLLSAPTLLSQASLSIVALDRIEASFDRV</sequence>
<dbReference type="SUPFAM" id="SSF56349">
    <property type="entry name" value="DNA breaking-rejoining enzymes"/>
    <property type="match status" value="1"/>
</dbReference>
<organism evidence="3 4">
    <name type="scientific">Porphyra umbilicalis</name>
    <name type="common">Purple laver</name>
    <name type="synonym">Red alga</name>
    <dbReference type="NCBI Taxonomy" id="2786"/>
    <lineage>
        <taxon>Eukaryota</taxon>
        <taxon>Rhodophyta</taxon>
        <taxon>Bangiophyceae</taxon>
        <taxon>Bangiales</taxon>
        <taxon>Bangiaceae</taxon>
        <taxon>Porphyra</taxon>
    </lineage>
</organism>
<dbReference type="InterPro" id="IPR013762">
    <property type="entry name" value="Integrase-like_cat_sf"/>
</dbReference>
<protein>
    <submittedName>
        <fullName evidence="3">Uncharacterized protein</fullName>
    </submittedName>
</protein>
<keyword evidence="4" id="KW-1185">Reference proteome</keyword>
<evidence type="ECO:0000256" key="2">
    <source>
        <dbReference type="SAM" id="MobiDB-lite"/>
    </source>
</evidence>
<dbReference type="GO" id="GO:0006310">
    <property type="term" value="P:DNA recombination"/>
    <property type="evidence" value="ECO:0007669"/>
    <property type="project" value="UniProtKB-KW"/>
</dbReference>
<evidence type="ECO:0000256" key="1">
    <source>
        <dbReference type="ARBA" id="ARBA00023172"/>
    </source>
</evidence>